<dbReference type="Proteomes" id="UP000603453">
    <property type="component" value="Unassembled WGS sequence"/>
</dbReference>
<name>A0A8H7RHY5_9FUNG</name>
<keyword evidence="4" id="KW-1185">Reference proteome</keyword>
<protein>
    <recommendedName>
        <fullName evidence="2">WIBG Mago-binding domain-containing protein</fullName>
    </recommendedName>
</protein>
<dbReference type="InterPro" id="IPR015362">
    <property type="entry name" value="WIBG_mago-bd"/>
</dbReference>
<evidence type="ECO:0000313" key="4">
    <source>
        <dbReference type="Proteomes" id="UP000603453"/>
    </source>
</evidence>
<feature type="compositionally biased region" description="Basic and acidic residues" evidence="1">
    <location>
        <begin position="66"/>
        <end position="75"/>
    </location>
</feature>
<feature type="compositionally biased region" description="Basic and acidic residues" evidence="1">
    <location>
        <begin position="87"/>
        <end position="118"/>
    </location>
</feature>
<dbReference type="GO" id="GO:0035145">
    <property type="term" value="C:exon-exon junction complex"/>
    <property type="evidence" value="ECO:0007669"/>
    <property type="project" value="TreeGrafter"/>
</dbReference>
<dbReference type="SMART" id="SM01273">
    <property type="entry name" value="Mago-bind"/>
    <property type="match status" value="1"/>
</dbReference>
<sequence>MSEPSNAGIVKVGEERIIPGSQRADGSFRKERKVRPGFTPLEDVKRYTIPQRRTANPGSARPEIPVTKRNEEVRPAKFTPVQSVNRPLEKNDNALDQKVEKKTDQKSAKEDEPKEKQQEQLSGEDSLVDSMAKLSLEKSSK</sequence>
<dbReference type="Pfam" id="PF09282">
    <property type="entry name" value="Mago-bind"/>
    <property type="match status" value="1"/>
</dbReference>
<dbReference type="PANTHER" id="PTHR22959">
    <property type="entry name" value="PYM PROTEIN"/>
    <property type="match status" value="1"/>
</dbReference>
<dbReference type="SUPFAM" id="SSF101931">
    <property type="entry name" value="Pym (Within the bgcn gene intron protein, WIBG), N-terminal domain"/>
    <property type="match status" value="1"/>
</dbReference>
<dbReference type="GO" id="GO:1903259">
    <property type="term" value="P:exon-exon junction complex disassembly"/>
    <property type="evidence" value="ECO:0007669"/>
    <property type="project" value="InterPro"/>
</dbReference>
<dbReference type="GO" id="GO:0005737">
    <property type="term" value="C:cytoplasm"/>
    <property type="evidence" value="ECO:0007669"/>
    <property type="project" value="TreeGrafter"/>
</dbReference>
<evidence type="ECO:0000313" key="3">
    <source>
        <dbReference type="EMBL" id="KAG2209968.1"/>
    </source>
</evidence>
<accession>A0A8H7RHY5</accession>
<dbReference type="InterPro" id="IPR036348">
    <property type="entry name" value="WIBG_N_sf"/>
</dbReference>
<comment type="caution">
    <text evidence="3">The sequence shown here is derived from an EMBL/GenBank/DDBJ whole genome shotgun (WGS) entry which is preliminary data.</text>
</comment>
<organism evidence="3 4">
    <name type="scientific">Mucor saturninus</name>
    <dbReference type="NCBI Taxonomy" id="64648"/>
    <lineage>
        <taxon>Eukaryota</taxon>
        <taxon>Fungi</taxon>
        <taxon>Fungi incertae sedis</taxon>
        <taxon>Mucoromycota</taxon>
        <taxon>Mucoromycotina</taxon>
        <taxon>Mucoromycetes</taxon>
        <taxon>Mucorales</taxon>
        <taxon>Mucorineae</taxon>
        <taxon>Mucoraceae</taxon>
        <taxon>Mucor</taxon>
    </lineage>
</organism>
<dbReference type="AlphaFoldDB" id="A0A8H7RHY5"/>
<feature type="region of interest" description="Disordered" evidence="1">
    <location>
        <begin position="1"/>
        <end position="141"/>
    </location>
</feature>
<proteinExistence type="predicted"/>
<dbReference type="OrthoDB" id="21625at2759"/>
<gene>
    <name evidence="3" type="ORF">INT47_003404</name>
</gene>
<dbReference type="GO" id="GO:0003723">
    <property type="term" value="F:RNA binding"/>
    <property type="evidence" value="ECO:0007669"/>
    <property type="project" value="TreeGrafter"/>
</dbReference>
<reference evidence="3" key="1">
    <citation type="submission" date="2020-12" db="EMBL/GenBank/DDBJ databases">
        <title>Metabolic potential, ecology and presence of endohyphal bacteria is reflected in genomic diversity of Mucoromycotina.</title>
        <authorList>
            <person name="Muszewska A."/>
            <person name="Okrasinska A."/>
            <person name="Steczkiewicz K."/>
            <person name="Drgas O."/>
            <person name="Orlowska M."/>
            <person name="Perlinska-Lenart U."/>
            <person name="Aleksandrzak-Piekarczyk T."/>
            <person name="Szatraj K."/>
            <person name="Zielenkiewicz U."/>
            <person name="Pilsyk S."/>
            <person name="Malc E."/>
            <person name="Mieczkowski P."/>
            <person name="Kruszewska J.S."/>
            <person name="Biernat P."/>
            <person name="Pawlowska J."/>
        </authorList>
    </citation>
    <scope>NUCLEOTIDE SEQUENCE</scope>
    <source>
        <strain evidence="3">WA0000017839</strain>
    </source>
</reference>
<dbReference type="PANTHER" id="PTHR22959:SF0">
    <property type="entry name" value="PARTNER OF Y14 AND MAGO"/>
    <property type="match status" value="1"/>
</dbReference>
<dbReference type="EMBL" id="JAEPRD010000013">
    <property type="protein sequence ID" value="KAG2209968.1"/>
    <property type="molecule type" value="Genomic_DNA"/>
</dbReference>
<feature type="domain" description="WIBG Mago-binding" evidence="2">
    <location>
        <begin position="14"/>
        <end position="40"/>
    </location>
</feature>
<evidence type="ECO:0000259" key="2">
    <source>
        <dbReference type="SMART" id="SM01273"/>
    </source>
</evidence>
<dbReference type="InterPro" id="IPR039333">
    <property type="entry name" value="PYM1"/>
</dbReference>
<evidence type="ECO:0000256" key="1">
    <source>
        <dbReference type="SAM" id="MobiDB-lite"/>
    </source>
</evidence>